<organism evidence="2 3">
    <name type="scientific">Phlebiopsis gigantea (strain 11061_1 CR5-6)</name>
    <name type="common">White-rot fungus</name>
    <name type="synonym">Peniophora gigantea</name>
    <dbReference type="NCBI Taxonomy" id="745531"/>
    <lineage>
        <taxon>Eukaryota</taxon>
        <taxon>Fungi</taxon>
        <taxon>Dikarya</taxon>
        <taxon>Basidiomycota</taxon>
        <taxon>Agaricomycotina</taxon>
        <taxon>Agaricomycetes</taxon>
        <taxon>Polyporales</taxon>
        <taxon>Phanerochaetaceae</taxon>
        <taxon>Phlebiopsis</taxon>
    </lineage>
</organism>
<evidence type="ECO:0000313" key="2">
    <source>
        <dbReference type="EMBL" id="KIP04628.1"/>
    </source>
</evidence>
<dbReference type="Proteomes" id="UP000053257">
    <property type="component" value="Unassembled WGS sequence"/>
</dbReference>
<evidence type="ECO:0000313" key="3">
    <source>
        <dbReference type="Proteomes" id="UP000053257"/>
    </source>
</evidence>
<name>A0A0C3PG15_PHLG1</name>
<proteinExistence type="predicted"/>
<protein>
    <submittedName>
        <fullName evidence="2">Uncharacterized protein</fullName>
    </submittedName>
</protein>
<gene>
    <name evidence="2" type="ORF">PHLGIDRAFT_189081</name>
</gene>
<sequence>MRVSPCGSPSAWGTHICVCAPATGGTASREVEVHGIRKSASACNCDVPLAAGDILRSPFFSHFQRSLGRRGGGGRCTTRPCRATPQSSPRRGSCLVNRSSLRRLSSPRAQRTCGHPRSVEIAEIQAGNRRSKQHTAA</sequence>
<accession>A0A0C3PG15</accession>
<evidence type="ECO:0000256" key="1">
    <source>
        <dbReference type="SAM" id="MobiDB-lite"/>
    </source>
</evidence>
<feature type="region of interest" description="Disordered" evidence="1">
    <location>
        <begin position="67"/>
        <end position="94"/>
    </location>
</feature>
<dbReference type="AlphaFoldDB" id="A0A0C3PG15"/>
<keyword evidence="3" id="KW-1185">Reference proteome</keyword>
<dbReference type="HOGENOM" id="CLU_1865860_0_0_1"/>
<reference evidence="2 3" key="1">
    <citation type="journal article" date="2014" name="PLoS Genet.">
        <title>Analysis of the Phlebiopsis gigantea genome, transcriptome and secretome provides insight into its pioneer colonization strategies of wood.</title>
        <authorList>
            <person name="Hori C."/>
            <person name="Ishida T."/>
            <person name="Igarashi K."/>
            <person name="Samejima M."/>
            <person name="Suzuki H."/>
            <person name="Master E."/>
            <person name="Ferreira P."/>
            <person name="Ruiz-Duenas F.J."/>
            <person name="Held B."/>
            <person name="Canessa P."/>
            <person name="Larrondo L.F."/>
            <person name="Schmoll M."/>
            <person name="Druzhinina I.S."/>
            <person name="Kubicek C.P."/>
            <person name="Gaskell J.A."/>
            <person name="Kersten P."/>
            <person name="St John F."/>
            <person name="Glasner J."/>
            <person name="Sabat G."/>
            <person name="Splinter BonDurant S."/>
            <person name="Syed K."/>
            <person name="Yadav J."/>
            <person name="Mgbeahuruike A.C."/>
            <person name="Kovalchuk A."/>
            <person name="Asiegbu F.O."/>
            <person name="Lackner G."/>
            <person name="Hoffmeister D."/>
            <person name="Rencoret J."/>
            <person name="Gutierrez A."/>
            <person name="Sun H."/>
            <person name="Lindquist E."/>
            <person name="Barry K."/>
            <person name="Riley R."/>
            <person name="Grigoriev I.V."/>
            <person name="Henrissat B."/>
            <person name="Kues U."/>
            <person name="Berka R.M."/>
            <person name="Martinez A.T."/>
            <person name="Covert S.F."/>
            <person name="Blanchette R.A."/>
            <person name="Cullen D."/>
        </authorList>
    </citation>
    <scope>NUCLEOTIDE SEQUENCE [LARGE SCALE GENOMIC DNA]</scope>
    <source>
        <strain evidence="2 3">11061_1 CR5-6</strain>
    </source>
</reference>
<dbReference type="EMBL" id="KN840568">
    <property type="protein sequence ID" value="KIP04628.1"/>
    <property type="molecule type" value="Genomic_DNA"/>
</dbReference>